<dbReference type="PANTHER" id="PTHR10067">
    <property type="entry name" value="PHOSPHATIDYLSERINE DECARBOXYLASE"/>
    <property type="match status" value="1"/>
</dbReference>
<reference evidence="6 7" key="1">
    <citation type="submission" date="2018-08" db="EMBL/GenBank/DDBJ databases">
        <title>A genome reference for cultivated species of the human gut microbiota.</title>
        <authorList>
            <person name="Zou Y."/>
            <person name="Xue W."/>
            <person name="Luo G."/>
        </authorList>
    </citation>
    <scope>NUCLEOTIDE SEQUENCE [LARGE SCALE GENOMIC DNA]</scope>
    <source>
        <strain evidence="6 7">AM35-14</strain>
    </source>
</reference>
<feature type="region of interest" description="Disordered" evidence="5">
    <location>
        <begin position="297"/>
        <end position="322"/>
    </location>
</feature>
<dbReference type="Proteomes" id="UP000283975">
    <property type="component" value="Unassembled WGS sequence"/>
</dbReference>
<keyword evidence="2" id="KW-0865">Zymogen</keyword>
<evidence type="ECO:0000256" key="1">
    <source>
        <dbReference type="ARBA" id="ARBA00022793"/>
    </source>
</evidence>
<dbReference type="PANTHER" id="PTHR10067:SF17">
    <property type="entry name" value="PHOSPHATIDYLSERINE DECARBOXYLASE PROENZYME 2"/>
    <property type="match status" value="1"/>
</dbReference>
<keyword evidence="1" id="KW-0210">Decarboxylase</keyword>
<evidence type="ECO:0000256" key="4">
    <source>
        <dbReference type="ARBA" id="ARBA00023317"/>
    </source>
</evidence>
<evidence type="ECO:0000256" key="5">
    <source>
        <dbReference type="SAM" id="MobiDB-lite"/>
    </source>
</evidence>
<keyword evidence="4" id="KW-0670">Pyruvate</keyword>
<dbReference type="Pfam" id="PF02666">
    <property type="entry name" value="PS_Dcarbxylase"/>
    <property type="match status" value="1"/>
</dbReference>
<sequence length="322" mass="36024">MQYADRTGRSLGGSTLQDRFLENLYASFLGRMLIKPLVHPAFSKICGVFLDSPLSAPIIPGFMKSAGICAEDCETPAGGRYRSFNAFFTRRMLPEARPFDARDHILCSPCDGFASVYPIHNNMRITIKHTQYTLEQLLRDSGLAARYAGGTALLLRLTVSDYHRYAYVDRGRRSSYRRIPGVLHTVNPAAASRRPVYKENSREYSLLRTGTFGTVLMMEIGALMVGKIVNHHKAYTSIDVFRGQEKGYFAFGGSSILLLFQPGTVAIDRDIMRNTALDVETRVRMGEAIGQAMTANEMNPNEMNPNEMNPNEMNPNEMNSIK</sequence>
<dbReference type="EMBL" id="QSHZ01000002">
    <property type="protein sequence ID" value="RHC58534.1"/>
    <property type="molecule type" value="Genomic_DNA"/>
</dbReference>
<gene>
    <name evidence="6" type="ORF">DW839_03250</name>
</gene>
<keyword evidence="3" id="KW-0456">Lyase</keyword>
<comment type="caution">
    <text evidence="6">The sequence shown here is derived from an EMBL/GenBank/DDBJ whole genome shotgun (WGS) entry which is preliminary data.</text>
</comment>
<dbReference type="AlphaFoldDB" id="A0A414B0P7"/>
<protein>
    <submittedName>
        <fullName evidence="6">Phosphatidylserine decarboxylase</fullName>
    </submittedName>
</protein>
<evidence type="ECO:0000313" key="7">
    <source>
        <dbReference type="Proteomes" id="UP000283975"/>
    </source>
</evidence>
<dbReference type="GO" id="GO:0008654">
    <property type="term" value="P:phospholipid biosynthetic process"/>
    <property type="evidence" value="ECO:0007669"/>
    <property type="project" value="InterPro"/>
</dbReference>
<evidence type="ECO:0000256" key="3">
    <source>
        <dbReference type="ARBA" id="ARBA00023239"/>
    </source>
</evidence>
<organism evidence="6 7">
    <name type="scientific">Enterocloster bolteae</name>
    <dbReference type="NCBI Taxonomy" id="208479"/>
    <lineage>
        <taxon>Bacteria</taxon>
        <taxon>Bacillati</taxon>
        <taxon>Bacillota</taxon>
        <taxon>Clostridia</taxon>
        <taxon>Lachnospirales</taxon>
        <taxon>Lachnospiraceae</taxon>
        <taxon>Enterocloster</taxon>
    </lineage>
</organism>
<evidence type="ECO:0000313" key="6">
    <source>
        <dbReference type="EMBL" id="RHC58534.1"/>
    </source>
</evidence>
<dbReference type="InterPro" id="IPR003817">
    <property type="entry name" value="PS_Dcarbxylase"/>
</dbReference>
<accession>A0A414B0P7</accession>
<dbReference type="GO" id="GO:0004609">
    <property type="term" value="F:phosphatidylserine decarboxylase activity"/>
    <property type="evidence" value="ECO:0007669"/>
    <property type="project" value="InterPro"/>
</dbReference>
<proteinExistence type="predicted"/>
<name>A0A414B0P7_9FIRM</name>
<dbReference type="RefSeq" id="WP_119204526.1">
    <property type="nucleotide sequence ID" value="NZ_JADNPF010000079.1"/>
</dbReference>
<evidence type="ECO:0000256" key="2">
    <source>
        <dbReference type="ARBA" id="ARBA00023145"/>
    </source>
</evidence>